<evidence type="ECO:0000259" key="1">
    <source>
        <dbReference type="Pfam" id="PF17667"/>
    </source>
</evidence>
<proteinExistence type="predicted"/>
<dbReference type="PANTHER" id="PTHR38248:SF2">
    <property type="entry name" value="FUNK1 11"/>
    <property type="match status" value="1"/>
</dbReference>
<dbReference type="InterPro" id="IPR040976">
    <property type="entry name" value="Pkinase_fungal"/>
</dbReference>
<evidence type="ECO:0000313" key="3">
    <source>
        <dbReference type="Proteomes" id="UP001140011"/>
    </source>
</evidence>
<comment type="caution">
    <text evidence="2">The sequence shown here is derived from an EMBL/GenBank/DDBJ whole genome shotgun (WGS) entry which is preliminary data.</text>
</comment>
<dbReference type="OrthoDB" id="312874at2759"/>
<reference evidence="2" key="1">
    <citation type="submission" date="2022-07" db="EMBL/GenBank/DDBJ databases">
        <title>Phylogenomic reconstructions and comparative analyses of Kickxellomycotina fungi.</title>
        <authorList>
            <person name="Reynolds N.K."/>
            <person name="Stajich J.E."/>
            <person name="Barry K."/>
            <person name="Grigoriev I.V."/>
            <person name="Crous P."/>
            <person name="Smith M.E."/>
        </authorList>
    </citation>
    <scope>NUCLEOTIDE SEQUENCE</scope>
    <source>
        <strain evidence="2">BCRC 34297</strain>
    </source>
</reference>
<sequence length="720" mass="79882">MDPLRAAPGAETVGNLNALFTSRPFYKAKNTLRKAEIEQRVRELLIDNCAAAWHHSHLPPAYRRIADNLVDAISQELEVHINHQGDAGDNIQLARARQFVEWLDYANAGNIEDPRRYPQIQGFFLYCAHEIQTRLQGALREKCRLILPFADFDADWPGCDDHTRPDISLCTRDIGVNVEHQQNAHYQDTSFIIEVKSHRRLFGEAVRQMGTYMLHMFRNQLDRRDAIGVTLCGTIAKVVVFGHDAVWASTGADLNTGPGRRTLIAQIVDWSLCSTDRLGLDSTIHRGPLLPPAQPAAAGRPPPQPRRVYEIVIDGVSYFSEACRQVVDKLTGQRWRCIPVSENANAVGGPSHLLIDYWPLANHDEAVAISHVNARLRNIVGIRGSYPQVAKSVRVKQQRERGQTVDDDTETAYGALSRIPRNMAAGGRPVLDTHLRRHKRVLINYPGHAISECENEHSAIIAISHAMTTHNALFVVMQILHGDINDNNIVHRMEAGETLGMLMGYDYAIDPRTGNQRQDQPETVVIQALQSIRSLEDPGAVRTPLDDLESLLYLVCWLGTFGVNQAQRAAYIAGLPADPNLPIKTWNQGTATDIADQKRLHMTTERTFRSNILFNMRNGPLRLLALDIYRALFLHPGCYGVTKVTNDELAEIGDGDIRDALHAVPVVNGKRDPLVLCLAFVDTIVANFLEVLARHRDVALAALNAAAANIAGGAEEGAGV</sequence>
<feature type="domain" description="Fungal-type protein kinase" evidence="1">
    <location>
        <begin position="166"/>
        <end position="285"/>
    </location>
</feature>
<organism evidence="2 3">
    <name type="scientific">Coemansia pectinata</name>
    <dbReference type="NCBI Taxonomy" id="1052879"/>
    <lineage>
        <taxon>Eukaryota</taxon>
        <taxon>Fungi</taxon>
        <taxon>Fungi incertae sedis</taxon>
        <taxon>Zoopagomycota</taxon>
        <taxon>Kickxellomycotina</taxon>
        <taxon>Kickxellomycetes</taxon>
        <taxon>Kickxellales</taxon>
        <taxon>Kickxellaceae</taxon>
        <taxon>Coemansia</taxon>
    </lineage>
</organism>
<dbReference type="EMBL" id="JANBUH010000851">
    <property type="protein sequence ID" value="KAJ2749206.1"/>
    <property type="molecule type" value="Genomic_DNA"/>
</dbReference>
<dbReference type="AlphaFoldDB" id="A0A9W8GVY9"/>
<dbReference type="Proteomes" id="UP001140011">
    <property type="component" value="Unassembled WGS sequence"/>
</dbReference>
<evidence type="ECO:0000313" key="2">
    <source>
        <dbReference type="EMBL" id="KAJ2749206.1"/>
    </source>
</evidence>
<name>A0A9W8GVY9_9FUNG</name>
<dbReference type="Pfam" id="PF17667">
    <property type="entry name" value="Pkinase_fungal"/>
    <property type="match status" value="2"/>
</dbReference>
<protein>
    <recommendedName>
        <fullName evidence="1">Fungal-type protein kinase domain-containing protein</fullName>
    </recommendedName>
</protein>
<keyword evidence="3" id="KW-1185">Reference proteome</keyword>
<accession>A0A9W8GVY9</accession>
<gene>
    <name evidence="2" type="ORF">GGI19_005774</name>
</gene>
<dbReference type="PANTHER" id="PTHR38248">
    <property type="entry name" value="FUNK1 6"/>
    <property type="match status" value="1"/>
</dbReference>
<feature type="domain" description="Fungal-type protein kinase" evidence="1">
    <location>
        <begin position="397"/>
        <end position="558"/>
    </location>
</feature>